<accession>A0AAU7JZ10</accession>
<protein>
    <submittedName>
        <fullName evidence="1">SRPBCC family protein</fullName>
    </submittedName>
</protein>
<dbReference type="Gene3D" id="3.30.530.20">
    <property type="match status" value="1"/>
</dbReference>
<dbReference type="SUPFAM" id="SSF55961">
    <property type="entry name" value="Bet v1-like"/>
    <property type="match status" value="1"/>
</dbReference>
<sequence length="148" mass="16322">MTRVRGSVEIARPVEEVFDFVADLRNEVRYNPRMTDSVKLTEGPIGVGTRFRATVLSHGRSLPVAIECTGFDRPHRMSSHSVMTGAEVDGVVRCRSVPGGTRFSWDWDVSVAGPAKLAAPVIGWLGRRQERAIWTGMQNLLESQGEPS</sequence>
<dbReference type="RefSeq" id="WP_406833039.1">
    <property type="nucleotide sequence ID" value="NZ_CP157483.1"/>
</dbReference>
<proteinExistence type="predicted"/>
<reference evidence="1" key="1">
    <citation type="submission" date="2024-05" db="EMBL/GenBank/DDBJ databases">
        <authorList>
            <person name="Kim S."/>
            <person name="Heo J."/>
            <person name="Choi H."/>
            <person name="Choi Y."/>
            <person name="Kwon S.-W."/>
            <person name="Kim Y."/>
        </authorList>
    </citation>
    <scope>NUCLEOTIDE SEQUENCE</scope>
    <source>
        <strain evidence="1">KACC 23699</strain>
    </source>
</reference>
<evidence type="ECO:0000313" key="1">
    <source>
        <dbReference type="EMBL" id="XBO45537.1"/>
    </source>
</evidence>
<organism evidence="1">
    <name type="scientific">Pedococcus sp. KACC 23699</name>
    <dbReference type="NCBI Taxonomy" id="3149228"/>
    <lineage>
        <taxon>Bacteria</taxon>
        <taxon>Bacillati</taxon>
        <taxon>Actinomycetota</taxon>
        <taxon>Actinomycetes</taxon>
        <taxon>Micrococcales</taxon>
        <taxon>Intrasporangiaceae</taxon>
        <taxon>Pedococcus</taxon>
    </lineage>
</organism>
<name>A0AAU7JZ10_9MICO</name>
<dbReference type="InterPro" id="IPR023393">
    <property type="entry name" value="START-like_dom_sf"/>
</dbReference>
<dbReference type="InterPro" id="IPR019587">
    <property type="entry name" value="Polyketide_cyclase/dehydratase"/>
</dbReference>
<dbReference type="AlphaFoldDB" id="A0AAU7JZ10"/>
<dbReference type="Pfam" id="PF10604">
    <property type="entry name" value="Polyketide_cyc2"/>
    <property type="match status" value="1"/>
</dbReference>
<gene>
    <name evidence="1" type="ORF">ABEG17_09465</name>
</gene>
<dbReference type="EMBL" id="CP157483">
    <property type="protein sequence ID" value="XBO45537.1"/>
    <property type="molecule type" value="Genomic_DNA"/>
</dbReference>